<sequence length="103" mass="11775">MCTLERTAENSGFAVTRTDDARQPRDTRGIGYIGFFEEHHLLLMEEELEMDAFYPGVKTWRYVYAGGTKENSGCAVTRTDDARQPRDTWGMGYIGFSKNTICY</sequence>
<organism evidence="2 3">
    <name type="scientific">Caerostris extrusa</name>
    <name type="common">Bark spider</name>
    <name type="synonym">Caerostris bankana</name>
    <dbReference type="NCBI Taxonomy" id="172846"/>
    <lineage>
        <taxon>Eukaryota</taxon>
        <taxon>Metazoa</taxon>
        <taxon>Ecdysozoa</taxon>
        <taxon>Arthropoda</taxon>
        <taxon>Chelicerata</taxon>
        <taxon>Arachnida</taxon>
        <taxon>Araneae</taxon>
        <taxon>Araneomorphae</taxon>
        <taxon>Entelegynae</taxon>
        <taxon>Araneoidea</taxon>
        <taxon>Araneidae</taxon>
        <taxon>Caerostris</taxon>
    </lineage>
</organism>
<protein>
    <submittedName>
        <fullName evidence="2">Uncharacterized protein</fullName>
    </submittedName>
</protein>
<evidence type="ECO:0000256" key="1">
    <source>
        <dbReference type="SAM" id="MobiDB-lite"/>
    </source>
</evidence>
<dbReference type="EMBL" id="BPLR01013238">
    <property type="protein sequence ID" value="GIY59732.1"/>
    <property type="molecule type" value="Genomic_DNA"/>
</dbReference>
<comment type="caution">
    <text evidence="2">The sequence shown here is derived from an EMBL/GenBank/DDBJ whole genome shotgun (WGS) entry which is preliminary data.</text>
</comment>
<accession>A0AAV4UPL2</accession>
<evidence type="ECO:0000313" key="3">
    <source>
        <dbReference type="Proteomes" id="UP001054945"/>
    </source>
</evidence>
<name>A0AAV4UPL2_CAEEX</name>
<dbReference type="AlphaFoldDB" id="A0AAV4UPL2"/>
<dbReference type="Proteomes" id="UP001054945">
    <property type="component" value="Unassembled WGS sequence"/>
</dbReference>
<feature type="region of interest" description="Disordered" evidence="1">
    <location>
        <begin position="1"/>
        <end position="21"/>
    </location>
</feature>
<gene>
    <name evidence="2" type="ORF">CEXT_47731</name>
</gene>
<proteinExistence type="predicted"/>
<reference evidence="2 3" key="1">
    <citation type="submission" date="2021-06" db="EMBL/GenBank/DDBJ databases">
        <title>Caerostris extrusa draft genome.</title>
        <authorList>
            <person name="Kono N."/>
            <person name="Arakawa K."/>
        </authorList>
    </citation>
    <scope>NUCLEOTIDE SEQUENCE [LARGE SCALE GENOMIC DNA]</scope>
</reference>
<keyword evidence="3" id="KW-1185">Reference proteome</keyword>
<evidence type="ECO:0000313" key="2">
    <source>
        <dbReference type="EMBL" id="GIY59732.1"/>
    </source>
</evidence>